<dbReference type="AlphaFoldDB" id="A0AAD7IFV6"/>
<feature type="compositionally biased region" description="Polar residues" evidence="1">
    <location>
        <begin position="232"/>
        <end position="246"/>
    </location>
</feature>
<evidence type="ECO:0000256" key="1">
    <source>
        <dbReference type="SAM" id="MobiDB-lite"/>
    </source>
</evidence>
<gene>
    <name evidence="2" type="ORF">DFH07DRAFT_980486</name>
</gene>
<feature type="compositionally biased region" description="Polar residues" evidence="1">
    <location>
        <begin position="141"/>
        <end position="150"/>
    </location>
</feature>
<organism evidence="2 3">
    <name type="scientific">Mycena maculata</name>
    <dbReference type="NCBI Taxonomy" id="230809"/>
    <lineage>
        <taxon>Eukaryota</taxon>
        <taxon>Fungi</taxon>
        <taxon>Dikarya</taxon>
        <taxon>Basidiomycota</taxon>
        <taxon>Agaricomycotina</taxon>
        <taxon>Agaricomycetes</taxon>
        <taxon>Agaricomycetidae</taxon>
        <taxon>Agaricales</taxon>
        <taxon>Marasmiineae</taxon>
        <taxon>Mycenaceae</taxon>
        <taxon>Mycena</taxon>
    </lineage>
</organism>
<comment type="caution">
    <text evidence="2">The sequence shown here is derived from an EMBL/GenBank/DDBJ whole genome shotgun (WGS) entry which is preliminary data.</text>
</comment>
<feature type="region of interest" description="Disordered" evidence="1">
    <location>
        <begin position="327"/>
        <end position="372"/>
    </location>
</feature>
<evidence type="ECO:0000313" key="3">
    <source>
        <dbReference type="Proteomes" id="UP001215280"/>
    </source>
</evidence>
<proteinExistence type="predicted"/>
<dbReference type="EMBL" id="JARJLG010000119">
    <property type="protein sequence ID" value="KAJ7742136.1"/>
    <property type="molecule type" value="Genomic_DNA"/>
</dbReference>
<feature type="region of interest" description="Disordered" evidence="1">
    <location>
        <begin position="258"/>
        <end position="293"/>
    </location>
</feature>
<sequence>MASPRKQITYARKRSKPIPSRDASLSSSPINQLDDPDHYISFSELSRRLRKRARSDPEGTSSKRFKPSAPMSSPNSHLHTLPEEPTLQTHGFSIPPESSYGSPAARRAIARTASKNLKENVSGGVGGRSVTKSAKSPFRSRPNSTASSPQKPHLAPVSIEPLTNHNFNPNLPEHMKAADRPHAHSSSSAPSPPRPDLTFDVQTALAAPRSPSTTNEAALNPNPTRPSFHAESGSQFFSDAQGTSTPRKNIARDLQLQQDAAPPSGGVHFGATRTSSTTRERERSPWLSDSIVSPPASHEWIRVPQQREPETPSTCSSVEILEGVSGLAPGPALSHEWNRVPQQQETETTSARSLVETSAPPPVVADPAQSTSDTKLKPIFDGLALGMSCT</sequence>
<protein>
    <submittedName>
        <fullName evidence="2">Uncharacterized protein</fullName>
    </submittedName>
</protein>
<accession>A0AAD7IFV6</accession>
<feature type="compositionally biased region" description="Polar residues" evidence="1">
    <location>
        <begin position="340"/>
        <end position="356"/>
    </location>
</feature>
<feature type="region of interest" description="Disordered" evidence="1">
    <location>
        <begin position="1"/>
        <end position="246"/>
    </location>
</feature>
<evidence type="ECO:0000313" key="2">
    <source>
        <dbReference type="EMBL" id="KAJ7742136.1"/>
    </source>
</evidence>
<dbReference type="Proteomes" id="UP001215280">
    <property type="component" value="Unassembled WGS sequence"/>
</dbReference>
<keyword evidence="3" id="KW-1185">Reference proteome</keyword>
<feature type="compositionally biased region" description="Basic and acidic residues" evidence="1">
    <location>
        <begin position="173"/>
        <end position="182"/>
    </location>
</feature>
<reference evidence="2" key="1">
    <citation type="submission" date="2023-03" db="EMBL/GenBank/DDBJ databases">
        <title>Massive genome expansion in bonnet fungi (Mycena s.s.) driven by repeated elements and novel gene families across ecological guilds.</title>
        <authorList>
            <consortium name="Lawrence Berkeley National Laboratory"/>
            <person name="Harder C.B."/>
            <person name="Miyauchi S."/>
            <person name="Viragh M."/>
            <person name="Kuo A."/>
            <person name="Thoen E."/>
            <person name="Andreopoulos B."/>
            <person name="Lu D."/>
            <person name="Skrede I."/>
            <person name="Drula E."/>
            <person name="Henrissat B."/>
            <person name="Morin E."/>
            <person name="Kohler A."/>
            <person name="Barry K."/>
            <person name="LaButti K."/>
            <person name="Morin E."/>
            <person name="Salamov A."/>
            <person name="Lipzen A."/>
            <person name="Mereny Z."/>
            <person name="Hegedus B."/>
            <person name="Baldrian P."/>
            <person name="Stursova M."/>
            <person name="Weitz H."/>
            <person name="Taylor A."/>
            <person name="Grigoriev I.V."/>
            <person name="Nagy L.G."/>
            <person name="Martin F."/>
            <person name="Kauserud H."/>
        </authorList>
    </citation>
    <scope>NUCLEOTIDE SEQUENCE</scope>
    <source>
        <strain evidence="2">CBHHK188m</strain>
    </source>
</reference>
<name>A0AAD7IFV6_9AGAR</name>